<feature type="compositionally biased region" description="Basic residues" evidence="1">
    <location>
        <begin position="56"/>
        <end position="68"/>
    </location>
</feature>
<evidence type="ECO:0000313" key="2">
    <source>
        <dbReference type="EMBL" id="KAF7129052.1"/>
    </source>
</evidence>
<proteinExistence type="predicted"/>
<dbReference type="AlphaFoldDB" id="A0A834G9C8"/>
<feature type="compositionally biased region" description="Pro residues" evidence="1">
    <location>
        <begin position="21"/>
        <end position="38"/>
    </location>
</feature>
<evidence type="ECO:0000313" key="3">
    <source>
        <dbReference type="Proteomes" id="UP000626092"/>
    </source>
</evidence>
<reference evidence="2" key="1">
    <citation type="submission" date="2019-11" db="EMBL/GenBank/DDBJ databases">
        <authorList>
            <person name="Liu Y."/>
            <person name="Hou J."/>
            <person name="Li T.-Q."/>
            <person name="Guan C.-H."/>
            <person name="Wu X."/>
            <person name="Wu H.-Z."/>
            <person name="Ling F."/>
            <person name="Zhang R."/>
            <person name="Shi X.-G."/>
            <person name="Ren J.-P."/>
            <person name="Chen E.-F."/>
            <person name="Sun J.-M."/>
        </authorList>
    </citation>
    <scope>NUCLEOTIDE SEQUENCE</scope>
    <source>
        <strain evidence="2">Adult_tree_wgs_1</strain>
        <tissue evidence="2">Leaves</tissue>
    </source>
</reference>
<evidence type="ECO:0000256" key="1">
    <source>
        <dbReference type="SAM" id="MobiDB-lite"/>
    </source>
</evidence>
<protein>
    <submittedName>
        <fullName evidence="2">Uncharacterized protein</fullName>
    </submittedName>
</protein>
<dbReference type="EMBL" id="WJXA01000010">
    <property type="protein sequence ID" value="KAF7129052.1"/>
    <property type="molecule type" value="Genomic_DNA"/>
</dbReference>
<name>A0A834G9C8_RHOSS</name>
<dbReference type="OrthoDB" id="10491388at2759"/>
<feature type="region of interest" description="Disordered" evidence="1">
    <location>
        <begin position="1"/>
        <end position="70"/>
    </location>
</feature>
<keyword evidence="3" id="KW-1185">Reference proteome</keyword>
<sequence length="166" mass="19015">MGYGPSAPPPEERPHSHPLIKAPPAPAPEKPQAPCPPPENHHYHHAPGKAPFHPPEKHHYHRAPKNGKYHTPEIDNIVFPKLKLCTCPKCGIENVLYIFAFNVECPSRCEEHCKKDHHKKEEDEEEGRRCVRACTTCCCESKRAPEHKEKCKWSHMKMEGKKMKCP</sequence>
<organism evidence="2 3">
    <name type="scientific">Rhododendron simsii</name>
    <name type="common">Sims's rhododendron</name>
    <dbReference type="NCBI Taxonomy" id="118357"/>
    <lineage>
        <taxon>Eukaryota</taxon>
        <taxon>Viridiplantae</taxon>
        <taxon>Streptophyta</taxon>
        <taxon>Embryophyta</taxon>
        <taxon>Tracheophyta</taxon>
        <taxon>Spermatophyta</taxon>
        <taxon>Magnoliopsida</taxon>
        <taxon>eudicotyledons</taxon>
        <taxon>Gunneridae</taxon>
        <taxon>Pentapetalae</taxon>
        <taxon>asterids</taxon>
        <taxon>Ericales</taxon>
        <taxon>Ericaceae</taxon>
        <taxon>Ericoideae</taxon>
        <taxon>Rhodoreae</taxon>
        <taxon>Rhododendron</taxon>
    </lineage>
</organism>
<comment type="caution">
    <text evidence="2">The sequence shown here is derived from an EMBL/GenBank/DDBJ whole genome shotgun (WGS) entry which is preliminary data.</text>
</comment>
<dbReference type="Proteomes" id="UP000626092">
    <property type="component" value="Unassembled WGS sequence"/>
</dbReference>
<accession>A0A834G9C8</accession>
<gene>
    <name evidence="2" type="ORF">RHSIM_Rhsim10G0027200</name>
</gene>